<organism evidence="16 17">
    <name type="scientific">Heliorestis convoluta</name>
    <dbReference type="NCBI Taxonomy" id="356322"/>
    <lineage>
        <taxon>Bacteria</taxon>
        <taxon>Bacillati</taxon>
        <taxon>Bacillota</taxon>
        <taxon>Clostridia</taxon>
        <taxon>Eubacteriales</taxon>
        <taxon>Heliobacteriaceae</taxon>
        <taxon>Heliorestis</taxon>
    </lineage>
</organism>
<dbReference type="SUPFAM" id="SSF101353">
    <property type="entry name" value="Putative anticodon-binding domain of alanyl-tRNA synthetase (AlaRS)"/>
    <property type="match status" value="1"/>
</dbReference>
<dbReference type="Pfam" id="PF01411">
    <property type="entry name" value="tRNA-synt_2c"/>
    <property type="match status" value="1"/>
</dbReference>
<dbReference type="GO" id="GO:0006419">
    <property type="term" value="P:alanyl-tRNA aminoacylation"/>
    <property type="evidence" value="ECO:0007669"/>
    <property type="project" value="UniProtKB-UniRule"/>
</dbReference>
<dbReference type="KEGG" id="hcv:FTV88_0539"/>
<dbReference type="EC" id="6.1.1.7" evidence="13"/>
<evidence type="ECO:0000256" key="14">
    <source>
        <dbReference type="SAM" id="Coils"/>
    </source>
</evidence>
<feature type="binding site" evidence="13">
    <location>
        <position position="671"/>
    </location>
    <ligand>
        <name>Zn(2+)</name>
        <dbReference type="ChEBI" id="CHEBI:29105"/>
    </ligand>
</feature>
<dbReference type="Gene3D" id="2.40.30.130">
    <property type="match status" value="1"/>
</dbReference>
<dbReference type="FunFam" id="3.10.310.40:FF:000001">
    <property type="entry name" value="Alanine--tRNA ligase"/>
    <property type="match status" value="1"/>
</dbReference>
<dbReference type="CDD" id="cd00673">
    <property type="entry name" value="AlaRS_core"/>
    <property type="match status" value="1"/>
</dbReference>
<dbReference type="InterPro" id="IPR012947">
    <property type="entry name" value="tRNA_SAD"/>
</dbReference>
<dbReference type="InterPro" id="IPR018165">
    <property type="entry name" value="Ala-tRNA-synth_IIc_core"/>
</dbReference>
<evidence type="ECO:0000256" key="12">
    <source>
        <dbReference type="ARBA" id="ARBA00048300"/>
    </source>
</evidence>
<feature type="binding site" evidence="13">
    <location>
        <position position="569"/>
    </location>
    <ligand>
        <name>Zn(2+)</name>
        <dbReference type="ChEBI" id="CHEBI:29105"/>
    </ligand>
</feature>
<comment type="catalytic activity">
    <reaction evidence="12 13">
        <text>tRNA(Ala) + L-alanine + ATP = L-alanyl-tRNA(Ala) + AMP + diphosphate</text>
        <dbReference type="Rhea" id="RHEA:12540"/>
        <dbReference type="Rhea" id="RHEA-COMP:9657"/>
        <dbReference type="Rhea" id="RHEA-COMP:9923"/>
        <dbReference type="ChEBI" id="CHEBI:30616"/>
        <dbReference type="ChEBI" id="CHEBI:33019"/>
        <dbReference type="ChEBI" id="CHEBI:57972"/>
        <dbReference type="ChEBI" id="CHEBI:78442"/>
        <dbReference type="ChEBI" id="CHEBI:78497"/>
        <dbReference type="ChEBI" id="CHEBI:456215"/>
        <dbReference type="EC" id="6.1.1.7"/>
    </reaction>
</comment>
<keyword evidence="3 13" id="KW-0436">Ligase</keyword>
<dbReference type="Pfam" id="PF02272">
    <property type="entry name" value="DHHA1"/>
    <property type="match status" value="1"/>
</dbReference>
<dbReference type="Pfam" id="PF07973">
    <property type="entry name" value="tRNA_SAD"/>
    <property type="match status" value="1"/>
</dbReference>
<dbReference type="GO" id="GO:0140096">
    <property type="term" value="F:catalytic activity, acting on a protein"/>
    <property type="evidence" value="ECO:0007669"/>
    <property type="project" value="UniProtKB-ARBA"/>
</dbReference>
<dbReference type="FunFam" id="3.30.54.20:FF:000001">
    <property type="entry name" value="Alanine--tRNA ligase"/>
    <property type="match status" value="1"/>
</dbReference>
<keyword evidence="17" id="KW-1185">Reference proteome</keyword>
<evidence type="ECO:0000256" key="8">
    <source>
        <dbReference type="ARBA" id="ARBA00022884"/>
    </source>
</evidence>
<dbReference type="Gene3D" id="3.30.980.10">
    <property type="entry name" value="Threonyl-trna Synthetase, Chain A, domain 2"/>
    <property type="match status" value="1"/>
</dbReference>
<evidence type="ECO:0000256" key="4">
    <source>
        <dbReference type="ARBA" id="ARBA00022723"/>
    </source>
</evidence>
<dbReference type="PRINTS" id="PR00980">
    <property type="entry name" value="TRNASYNTHALA"/>
</dbReference>
<feature type="domain" description="Alanyl-transfer RNA synthetases family profile" evidence="15">
    <location>
        <begin position="2"/>
        <end position="714"/>
    </location>
</feature>
<dbReference type="GO" id="GO:0005829">
    <property type="term" value="C:cytosol"/>
    <property type="evidence" value="ECO:0007669"/>
    <property type="project" value="TreeGrafter"/>
</dbReference>
<keyword evidence="2 13" id="KW-0820">tRNA-binding</keyword>
<keyword evidence="10 13" id="KW-0030">Aminoacyl-tRNA synthetase</keyword>
<dbReference type="RefSeq" id="WP_153724237.1">
    <property type="nucleotide sequence ID" value="NZ_CP045875.1"/>
</dbReference>
<dbReference type="Gene3D" id="3.30.930.10">
    <property type="entry name" value="Bira Bifunctional Protein, Domain 2"/>
    <property type="match status" value="1"/>
</dbReference>
<keyword evidence="9 13" id="KW-0648">Protein biosynthesis</keyword>
<dbReference type="GO" id="GO:0016740">
    <property type="term" value="F:transferase activity"/>
    <property type="evidence" value="ECO:0007669"/>
    <property type="project" value="UniProtKB-ARBA"/>
</dbReference>
<evidence type="ECO:0000256" key="1">
    <source>
        <dbReference type="ARBA" id="ARBA00008226"/>
    </source>
</evidence>
<comment type="cofactor">
    <cofactor evidence="13">
        <name>Zn(2+)</name>
        <dbReference type="ChEBI" id="CHEBI:29105"/>
    </cofactor>
    <text evidence="13">Binds 1 zinc ion per subunit.</text>
</comment>
<feature type="binding site" evidence="13">
    <location>
        <position position="573"/>
    </location>
    <ligand>
        <name>Zn(2+)</name>
        <dbReference type="ChEBI" id="CHEBI:29105"/>
    </ligand>
</feature>
<dbReference type="InterPro" id="IPR045864">
    <property type="entry name" value="aa-tRNA-synth_II/BPL/LPL"/>
</dbReference>
<comment type="domain">
    <text evidence="13">Consists of three domains; the N-terminal catalytic domain, the editing domain and the C-terminal C-Ala domain. The editing domain removes incorrectly charged amino acids, while the C-Ala domain, along with tRNA(Ala), serves as a bridge to cooperatively bring together the editing and aminoacylation centers thus stimulating deacylation of misacylated tRNAs.</text>
</comment>
<dbReference type="GO" id="GO:0000049">
    <property type="term" value="F:tRNA binding"/>
    <property type="evidence" value="ECO:0007669"/>
    <property type="project" value="UniProtKB-KW"/>
</dbReference>
<dbReference type="FunFam" id="3.30.980.10:FF:000004">
    <property type="entry name" value="Alanine--tRNA ligase, cytoplasmic"/>
    <property type="match status" value="1"/>
</dbReference>
<proteinExistence type="inferred from homology"/>
<dbReference type="PROSITE" id="PS50860">
    <property type="entry name" value="AA_TRNA_LIGASE_II_ALA"/>
    <property type="match status" value="1"/>
</dbReference>
<dbReference type="GO" id="GO:0002161">
    <property type="term" value="F:aminoacyl-tRNA deacylase activity"/>
    <property type="evidence" value="ECO:0007669"/>
    <property type="project" value="TreeGrafter"/>
</dbReference>
<dbReference type="Gene3D" id="3.30.54.20">
    <property type="match status" value="1"/>
</dbReference>
<evidence type="ECO:0000313" key="17">
    <source>
        <dbReference type="Proteomes" id="UP000366051"/>
    </source>
</evidence>
<keyword evidence="7 13" id="KW-0067">ATP-binding</keyword>
<name>A0A5Q2MWF5_9FIRM</name>
<evidence type="ECO:0000256" key="9">
    <source>
        <dbReference type="ARBA" id="ARBA00022917"/>
    </source>
</evidence>
<comment type="similarity">
    <text evidence="1 13">Belongs to the class-II aminoacyl-tRNA synthetase family.</text>
</comment>
<comment type="subcellular location">
    <subcellularLocation>
        <location evidence="13">Cytoplasm</location>
    </subcellularLocation>
</comment>
<dbReference type="InterPro" id="IPR009000">
    <property type="entry name" value="Transl_B-barrel_sf"/>
</dbReference>
<dbReference type="GO" id="GO:0005524">
    <property type="term" value="F:ATP binding"/>
    <property type="evidence" value="ECO:0007669"/>
    <property type="project" value="UniProtKB-UniRule"/>
</dbReference>
<feature type="binding site" evidence="13">
    <location>
        <position position="675"/>
    </location>
    <ligand>
        <name>Zn(2+)</name>
        <dbReference type="ChEBI" id="CHEBI:29105"/>
    </ligand>
</feature>
<dbReference type="AlphaFoldDB" id="A0A5Q2MWF5"/>
<reference evidence="17" key="1">
    <citation type="submission" date="2019-11" db="EMBL/GenBank/DDBJ databases">
        <title>Genome sequence of Heliorestis convoluta strain HH, an alkaliphilic and minimalistic phototrophic bacterium from a soda lake in Egypt.</title>
        <authorList>
            <person name="Dewey E.D."/>
            <person name="Stokes L.M."/>
            <person name="Burchell B.M."/>
            <person name="Shaffer K.N."/>
            <person name="Huntington A.M."/>
            <person name="Baker J.M."/>
            <person name="Nadendla S."/>
            <person name="Giglio M.G."/>
            <person name="Touchman J.W."/>
            <person name="Blankenship R.E."/>
            <person name="Madigan M.T."/>
            <person name="Sattley W.M."/>
        </authorList>
    </citation>
    <scope>NUCLEOTIDE SEQUENCE [LARGE SCALE GENOMIC DNA]</scope>
    <source>
        <strain evidence="17">HH</strain>
    </source>
</reference>
<evidence type="ECO:0000256" key="2">
    <source>
        <dbReference type="ARBA" id="ARBA00022555"/>
    </source>
</evidence>
<evidence type="ECO:0000256" key="7">
    <source>
        <dbReference type="ARBA" id="ARBA00022840"/>
    </source>
</evidence>
<dbReference type="HAMAP" id="MF_00036_B">
    <property type="entry name" value="Ala_tRNA_synth_B"/>
    <property type="match status" value="1"/>
</dbReference>
<comment type="function">
    <text evidence="11 13">Catalyzes the attachment of alanine to tRNA(Ala) in a two-step reaction: alanine is first activated by ATP to form Ala-AMP and then transferred to the acceptor end of tRNA(Ala). Also edits incorrectly charged Ser-tRNA(Ala) and Gly-tRNA(Ala) via its editing domain.</text>
</comment>
<evidence type="ECO:0000256" key="5">
    <source>
        <dbReference type="ARBA" id="ARBA00022741"/>
    </source>
</evidence>
<dbReference type="InterPro" id="IPR023033">
    <property type="entry name" value="Ala_tRNA_ligase_euk/bac"/>
</dbReference>
<keyword evidence="14" id="KW-0175">Coiled coil</keyword>
<sequence length="883" mass="98371">MQRGNEIRQLFLDYFASKGHTVVESSSLVPHNDPTLLFTNAGMNQFKDLFLGYEKRSYVRAATSQKCVRAGGKHNDLDTVGRTARHHTFFEMLGNFSFGDYFKTEAIQYGWEFLTEVVHLPKDKLYATIYLDDDEAFEIWRNTIGLPEERILRLGEKDNFWAMGDTGPCGPCSEILIDRGEHLRCDAETCFIGHCDCDRWLEIWNLVFMQYNRDENGTMTPLPKPSIDTGMGLERLTSVIQNVSTNYDTDLMRPLIGAVESISGKNYEKGEAGFPFRVVADHIRSCTFLITDGVLPGNEGRGYVLRRILRRAVRFGKVLGIEKPFMYKIVANVVDLMGQAYPEIKEKQEFVEKVIRIEEERFHETLHDGMRIASEMVSKIKDQGGQSLPGQQAFILYDTYGFPLDLAEDIAEENGLTIDKEGFEKAMEEQRARARAARQDESYGAGMELWSALSQRFPNTSFLGYQCTTAKSPIQALVVEGEEKAQALAGQSVQVLLEQTPFYAEAGGQKGDSGTIMTEKGQIIVKGTKKMAGSLIVHSGIVEKGTVTINELAQAIVHPIRRQHIASHHSATHLLHKALKDRLGDHVNQAGSAVEEERLRFDFSHFTPLTQEEWKDIEVKVNEEIFKALPIEAMEMSMDEAKAMGATALFGEKYGDQVRVVKMGDYSLELCGGTHLQNTSEIGLFKIISEGGIGAGIRRIEALTGQAALAYLNDQEEKVKKISEKLKVPPTEVLHRLEVVQNSIKEKEKEIEQLQARLAQYQIDDLLQKQENIAGVPVLAVQVQVPNMDGLRQMADFLKEKMPRAVLVLASVSEGKVNLLAVVTKDLIQQGLHAGQLIKETAKIVGGGGGGRPDMAQAGGKDPSKVTEALVAARAWVKNKLEA</sequence>
<dbReference type="InterPro" id="IPR018164">
    <property type="entry name" value="Ala-tRNA-synth_IIc_N"/>
</dbReference>
<dbReference type="SMART" id="SM00863">
    <property type="entry name" value="tRNA_SAD"/>
    <property type="match status" value="1"/>
</dbReference>
<dbReference type="InterPro" id="IPR018163">
    <property type="entry name" value="Thr/Ala-tRNA-synth_IIc_edit"/>
</dbReference>
<dbReference type="Gene3D" id="3.10.310.40">
    <property type="match status" value="1"/>
</dbReference>
<evidence type="ECO:0000259" key="15">
    <source>
        <dbReference type="PROSITE" id="PS50860"/>
    </source>
</evidence>
<protein>
    <recommendedName>
        <fullName evidence="13">Alanine--tRNA ligase</fullName>
        <ecNumber evidence="13">6.1.1.7</ecNumber>
    </recommendedName>
    <alternativeName>
        <fullName evidence="13">Alanyl-tRNA synthetase</fullName>
        <shortName evidence="13">AlaRS</shortName>
    </alternativeName>
</protein>
<dbReference type="InterPro" id="IPR018162">
    <property type="entry name" value="Ala-tRNA-ligase_IIc_anticod-bd"/>
</dbReference>
<dbReference type="NCBIfam" id="TIGR00344">
    <property type="entry name" value="alaS"/>
    <property type="match status" value="1"/>
</dbReference>
<evidence type="ECO:0000256" key="10">
    <source>
        <dbReference type="ARBA" id="ARBA00023146"/>
    </source>
</evidence>
<keyword evidence="5 13" id="KW-0547">Nucleotide-binding</keyword>
<keyword evidence="13" id="KW-0963">Cytoplasm</keyword>
<dbReference type="GO" id="GO:0004813">
    <property type="term" value="F:alanine-tRNA ligase activity"/>
    <property type="evidence" value="ECO:0007669"/>
    <property type="project" value="UniProtKB-UniRule"/>
</dbReference>
<dbReference type="GO" id="GO:0045892">
    <property type="term" value="P:negative regulation of DNA-templated transcription"/>
    <property type="evidence" value="ECO:0007669"/>
    <property type="project" value="TreeGrafter"/>
</dbReference>
<dbReference type="GO" id="GO:0008270">
    <property type="term" value="F:zinc ion binding"/>
    <property type="evidence" value="ECO:0007669"/>
    <property type="project" value="UniProtKB-UniRule"/>
</dbReference>
<dbReference type="SUPFAM" id="SSF55681">
    <property type="entry name" value="Class II aaRS and biotin synthetases"/>
    <property type="match status" value="1"/>
</dbReference>
<dbReference type="EMBL" id="CP045875">
    <property type="protein sequence ID" value="QGG46718.1"/>
    <property type="molecule type" value="Genomic_DNA"/>
</dbReference>
<dbReference type="SUPFAM" id="SSF55186">
    <property type="entry name" value="ThrRS/AlaRS common domain"/>
    <property type="match status" value="1"/>
</dbReference>
<dbReference type="SUPFAM" id="SSF50447">
    <property type="entry name" value="Translation proteins"/>
    <property type="match status" value="1"/>
</dbReference>
<feature type="coiled-coil region" evidence="14">
    <location>
        <begin position="737"/>
        <end position="764"/>
    </location>
</feature>
<dbReference type="FunFam" id="3.30.930.10:FF:000004">
    <property type="entry name" value="Alanine--tRNA ligase"/>
    <property type="match status" value="1"/>
</dbReference>
<evidence type="ECO:0000313" key="16">
    <source>
        <dbReference type="EMBL" id="QGG46718.1"/>
    </source>
</evidence>
<evidence type="ECO:0000256" key="11">
    <source>
        <dbReference type="ARBA" id="ARBA00024779"/>
    </source>
</evidence>
<dbReference type="OrthoDB" id="9803884at2"/>
<dbReference type="InterPro" id="IPR002318">
    <property type="entry name" value="Ala-tRNA-lgiase_IIc"/>
</dbReference>
<dbReference type="PANTHER" id="PTHR11777:SF9">
    <property type="entry name" value="ALANINE--TRNA LIGASE, CYTOPLASMIC"/>
    <property type="match status" value="1"/>
</dbReference>
<dbReference type="Gene3D" id="6.10.250.550">
    <property type="match status" value="1"/>
</dbReference>
<evidence type="ECO:0000256" key="3">
    <source>
        <dbReference type="ARBA" id="ARBA00022598"/>
    </source>
</evidence>
<accession>A0A5Q2MWF5</accession>
<dbReference type="PANTHER" id="PTHR11777">
    <property type="entry name" value="ALANYL-TRNA SYNTHETASE"/>
    <property type="match status" value="1"/>
</dbReference>
<dbReference type="InterPro" id="IPR050058">
    <property type="entry name" value="Ala-tRNA_ligase"/>
</dbReference>
<dbReference type="Proteomes" id="UP000366051">
    <property type="component" value="Chromosome"/>
</dbReference>
<keyword evidence="6 13" id="KW-0862">Zinc</keyword>
<gene>
    <name evidence="13 16" type="primary">alaS</name>
    <name evidence="16" type="ORF">FTV88_0539</name>
</gene>
<evidence type="ECO:0000256" key="13">
    <source>
        <dbReference type="HAMAP-Rule" id="MF_00036"/>
    </source>
</evidence>
<keyword evidence="8 13" id="KW-0694">RNA-binding</keyword>
<keyword evidence="4 13" id="KW-0479">Metal-binding</keyword>
<evidence type="ECO:0000256" key="6">
    <source>
        <dbReference type="ARBA" id="ARBA00022833"/>
    </source>
</evidence>
<dbReference type="InterPro" id="IPR003156">
    <property type="entry name" value="DHHA1_dom"/>
</dbReference>